<gene>
    <name evidence="2" type="ORF">FSAL1345_LOCUS1259</name>
</gene>
<protein>
    <submittedName>
        <fullName evidence="2">Uncharacterized protein</fullName>
    </submittedName>
</protein>
<feature type="compositionally biased region" description="Polar residues" evidence="1">
    <location>
        <begin position="239"/>
        <end position="249"/>
    </location>
</feature>
<accession>A0A7S3IB56</accession>
<feature type="compositionally biased region" description="Polar residues" evidence="1">
    <location>
        <begin position="257"/>
        <end position="268"/>
    </location>
</feature>
<reference evidence="2" key="1">
    <citation type="submission" date="2021-01" db="EMBL/GenBank/DDBJ databases">
        <authorList>
            <person name="Corre E."/>
            <person name="Pelletier E."/>
            <person name="Niang G."/>
            <person name="Scheremetjew M."/>
            <person name="Finn R."/>
            <person name="Kale V."/>
            <person name="Holt S."/>
            <person name="Cochrane G."/>
            <person name="Meng A."/>
            <person name="Brown T."/>
            <person name="Cohen L."/>
        </authorList>
    </citation>
    <scope>NUCLEOTIDE SEQUENCE</scope>
</reference>
<sequence>MNSIKIPGLSPIRNRRETEVVLSHKRSWVLCVTSNDLTKVQEFFELNLTGDDGVHIIIVGSPEKISKDLEGIRATCYKVDKLENLSALEVNSVPWVLGYLDGNKRFSSQEVPQNLSLDSESSRISLEELKAQLEKQNSKIEAYEREISQLKELLTQKNKEIESLKSQKPKKPPEPPLNMNLKQPKTKPPEYNQDDLDFWQVGHQESKKALKLDEIAVAENLWIMSLEEQNRKKGVKPNALTSRKASNFRNSKRVPSIQRSSKNINRAVNKSALR</sequence>
<feature type="region of interest" description="Disordered" evidence="1">
    <location>
        <begin position="228"/>
        <end position="274"/>
    </location>
</feature>
<organism evidence="2">
    <name type="scientific">Fabrea salina</name>
    <dbReference type="NCBI Taxonomy" id="342563"/>
    <lineage>
        <taxon>Eukaryota</taxon>
        <taxon>Sar</taxon>
        <taxon>Alveolata</taxon>
        <taxon>Ciliophora</taxon>
        <taxon>Postciliodesmatophora</taxon>
        <taxon>Heterotrichea</taxon>
        <taxon>Heterotrichida</taxon>
        <taxon>Fabreidae</taxon>
        <taxon>Fabrea</taxon>
    </lineage>
</organism>
<feature type="region of interest" description="Disordered" evidence="1">
    <location>
        <begin position="160"/>
        <end position="189"/>
    </location>
</feature>
<proteinExistence type="predicted"/>
<evidence type="ECO:0000313" key="2">
    <source>
        <dbReference type="EMBL" id="CAE0317990.1"/>
    </source>
</evidence>
<dbReference type="AlphaFoldDB" id="A0A7S3IB56"/>
<dbReference type="EMBL" id="HBIF01001480">
    <property type="protein sequence ID" value="CAE0317990.1"/>
    <property type="molecule type" value="Transcribed_RNA"/>
</dbReference>
<name>A0A7S3IB56_9CILI</name>
<evidence type="ECO:0000256" key="1">
    <source>
        <dbReference type="SAM" id="MobiDB-lite"/>
    </source>
</evidence>